<dbReference type="InterPro" id="IPR006202">
    <property type="entry name" value="Neur_chan_lig-bd"/>
</dbReference>
<dbReference type="InterPro" id="IPR018000">
    <property type="entry name" value="Neurotransmitter_ion_chnl_CS"/>
</dbReference>
<accession>A0A914C162</accession>
<dbReference type="SUPFAM" id="SSF63712">
    <property type="entry name" value="Nicotinic receptor ligand binding domain-like"/>
    <property type="match status" value="1"/>
</dbReference>
<evidence type="ECO:0000256" key="1">
    <source>
        <dbReference type="ARBA" id="ARBA00004141"/>
    </source>
</evidence>
<feature type="domain" description="Neurotransmitter-gated ion-channel ligand-binding" evidence="3">
    <location>
        <begin position="2"/>
        <end position="106"/>
    </location>
</feature>
<dbReference type="GO" id="GO:0005230">
    <property type="term" value="F:extracellular ligand-gated monoatomic ion channel activity"/>
    <property type="evidence" value="ECO:0007669"/>
    <property type="project" value="InterPro"/>
</dbReference>
<evidence type="ECO:0000259" key="3">
    <source>
        <dbReference type="Pfam" id="PF02931"/>
    </source>
</evidence>
<keyword evidence="2" id="KW-0472">Membrane</keyword>
<sequence>MEKLWQPHVCFVNSKKSELHTSPTPNTFVMIYPNGTVWINYRLRVEGLCYMDLSLFPFDVQECELILESYAYNAAKVRLKWRDWDPVFSYGSRARLPDFVLSNVKWAKNSFFYAAGQWDQVPLS</sequence>
<proteinExistence type="predicted"/>
<dbReference type="PROSITE" id="PS00236">
    <property type="entry name" value="NEUROTR_ION_CHANNEL"/>
    <property type="match status" value="1"/>
</dbReference>
<reference evidence="5" key="1">
    <citation type="submission" date="2022-11" db="UniProtKB">
        <authorList>
            <consortium name="WormBaseParasite"/>
        </authorList>
    </citation>
    <scope>IDENTIFICATION</scope>
</reference>
<dbReference type="GO" id="GO:0004888">
    <property type="term" value="F:transmembrane signaling receptor activity"/>
    <property type="evidence" value="ECO:0007669"/>
    <property type="project" value="InterPro"/>
</dbReference>
<dbReference type="InterPro" id="IPR006201">
    <property type="entry name" value="Neur_channel"/>
</dbReference>
<protein>
    <submittedName>
        <fullName evidence="5">Neurotransmitter-gated ion-channel ligand-binding domain-containing protein</fullName>
    </submittedName>
</protein>
<dbReference type="AlphaFoldDB" id="A0A914C162"/>
<dbReference type="Gene3D" id="2.70.170.10">
    <property type="entry name" value="Neurotransmitter-gated ion-channel ligand-binding domain"/>
    <property type="match status" value="1"/>
</dbReference>
<evidence type="ECO:0000313" key="4">
    <source>
        <dbReference type="Proteomes" id="UP000887540"/>
    </source>
</evidence>
<organism evidence="4 5">
    <name type="scientific">Acrobeloides nanus</name>
    <dbReference type="NCBI Taxonomy" id="290746"/>
    <lineage>
        <taxon>Eukaryota</taxon>
        <taxon>Metazoa</taxon>
        <taxon>Ecdysozoa</taxon>
        <taxon>Nematoda</taxon>
        <taxon>Chromadorea</taxon>
        <taxon>Rhabditida</taxon>
        <taxon>Tylenchina</taxon>
        <taxon>Cephalobomorpha</taxon>
        <taxon>Cephaloboidea</taxon>
        <taxon>Cephalobidae</taxon>
        <taxon>Acrobeloides</taxon>
    </lineage>
</organism>
<evidence type="ECO:0000256" key="2">
    <source>
        <dbReference type="ARBA" id="ARBA00023136"/>
    </source>
</evidence>
<keyword evidence="4" id="KW-1185">Reference proteome</keyword>
<dbReference type="GO" id="GO:0016020">
    <property type="term" value="C:membrane"/>
    <property type="evidence" value="ECO:0007669"/>
    <property type="project" value="UniProtKB-SubCell"/>
</dbReference>
<evidence type="ECO:0000313" key="5">
    <source>
        <dbReference type="WBParaSite" id="ACRNAN_Path_1490.g5815.t1"/>
    </source>
</evidence>
<dbReference type="Proteomes" id="UP000887540">
    <property type="component" value="Unplaced"/>
</dbReference>
<dbReference type="Pfam" id="PF02931">
    <property type="entry name" value="Neur_chan_LBD"/>
    <property type="match status" value="1"/>
</dbReference>
<name>A0A914C162_9BILA</name>
<dbReference type="InterPro" id="IPR036734">
    <property type="entry name" value="Neur_chan_lig-bd_sf"/>
</dbReference>
<dbReference type="PANTHER" id="PTHR18945">
    <property type="entry name" value="NEUROTRANSMITTER GATED ION CHANNEL"/>
    <property type="match status" value="1"/>
</dbReference>
<comment type="subcellular location">
    <subcellularLocation>
        <location evidence="1">Membrane</location>
        <topology evidence="1">Multi-pass membrane protein</topology>
    </subcellularLocation>
</comment>
<dbReference type="WBParaSite" id="ACRNAN_Path_1490.g5815.t1">
    <property type="protein sequence ID" value="ACRNAN_Path_1490.g5815.t1"/>
    <property type="gene ID" value="ACRNAN_Path_1490.g5815"/>
</dbReference>